<keyword evidence="1" id="KW-0808">Transferase</keyword>
<dbReference type="Proteomes" id="UP001145114">
    <property type="component" value="Unassembled WGS sequence"/>
</dbReference>
<dbReference type="EC" id="2.7.1.67" evidence="1"/>
<gene>
    <name evidence="1" type="primary">STT4_4</name>
    <name evidence="1" type="ORF">EV182_008494</name>
</gene>
<keyword evidence="2" id="KW-1185">Reference proteome</keyword>
<proteinExistence type="predicted"/>
<dbReference type="EMBL" id="JAMZIH010004406">
    <property type="protein sequence ID" value="KAJ1676289.1"/>
    <property type="molecule type" value="Genomic_DNA"/>
</dbReference>
<evidence type="ECO:0000313" key="1">
    <source>
        <dbReference type="EMBL" id="KAJ1676289.1"/>
    </source>
</evidence>
<accession>A0ACC1HID3</accession>
<name>A0ACC1HID3_9FUNG</name>
<feature type="non-terminal residue" evidence="1">
    <location>
        <position position="219"/>
    </location>
</feature>
<keyword evidence="1" id="KW-0418">Kinase</keyword>
<evidence type="ECO:0000313" key="2">
    <source>
        <dbReference type="Proteomes" id="UP001145114"/>
    </source>
</evidence>
<protein>
    <submittedName>
        <fullName evidence="1">Phosphatidylinositol-4- kinase</fullName>
        <ecNumber evidence="1">2.7.1.67</ecNumber>
    </submittedName>
</protein>
<organism evidence="1 2">
    <name type="scientific">Spiromyces aspiralis</name>
    <dbReference type="NCBI Taxonomy" id="68401"/>
    <lineage>
        <taxon>Eukaryota</taxon>
        <taxon>Fungi</taxon>
        <taxon>Fungi incertae sedis</taxon>
        <taxon>Zoopagomycota</taxon>
        <taxon>Kickxellomycotina</taxon>
        <taxon>Kickxellomycetes</taxon>
        <taxon>Kickxellales</taxon>
        <taxon>Kickxellaceae</taxon>
        <taxon>Spiromyces</taxon>
    </lineage>
</organism>
<comment type="caution">
    <text evidence="1">The sequence shown here is derived from an EMBL/GenBank/DDBJ whole genome shotgun (WGS) entry which is preliminary data.</text>
</comment>
<reference evidence="1" key="1">
    <citation type="submission" date="2022-06" db="EMBL/GenBank/DDBJ databases">
        <title>Phylogenomic reconstructions and comparative analyses of Kickxellomycotina fungi.</title>
        <authorList>
            <person name="Reynolds N.K."/>
            <person name="Stajich J.E."/>
            <person name="Barry K."/>
            <person name="Grigoriev I.V."/>
            <person name="Crous P."/>
            <person name="Smith M.E."/>
        </authorList>
    </citation>
    <scope>NUCLEOTIDE SEQUENCE</scope>
    <source>
        <strain evidence="1">RSA 2271</strain>
    </source>
</reference>
<sequence length="219" mass="24794">MDIIKEALRYIGSSATSHEGKRLRQGICQCLIKLARNTAHNRKLREYMFVSIMRSFIDRSVRAVSERPDNIPPHPTEAEVCVMELYLPIIDVVLRSPAFEPQGRSSDDTVSLFRNFWFLMIVRGYVSHPDCISKFDSIYTHIAVATPMLVLSSSTNYLEAEIDTNTVIKQVAQDASQHNLLRQKLLSIVPAQGALIKSLGIPQIVFLLAIYYIETARAR</sequence>